<dbReference type="AlphaFoldDB" id="A0A2V5KAU7"/>
<gene>
    <name evidence="2" type="ORF">DLM86_10650</name>
</gene>
<dbReference type="RefSeq" id="WP_110839988.1">
    <property type="nucleotide sequence ID" value="NZ_QJVJ01000004.1"/>
</dbReference>
<accession>A0A2V5KAU7</accession>
<reference evidence="2 3" key="1">
    <citation type="submission" date="2018-05" db="EMBL/GenBank/DDBJ databases">
        <title>Paenibacillus flagellatus sp. nov., isolated from selenium mineral soil.</title>
        <authorList>
            <person name="Dai X."/>
        </authorList>
    </citation>
    <scope>NUCLEOTIDE SEQUENCE [LARGE SCALE GENOMIC DNA]</scope>
    <source>
        <strain evidence="2 3">DXL2</strain>
    </source>
</reference>
<protein>
    <submittedName>
        <fullName evidence="2">Uncharacterized protein</fullName>
    </submittedName>
</protein>
<dbReference type="EMBL" id="QJVJ01000004">
    <property type="protein sequence ID" value="PYI54993.1"/>
    <property type="molecule type" value="Genomic_DNA"/>
</dbReference>
<organism evidence="2 3">
    <name type="scientific">Paenibacillus flagellatus</name>
    <dbReference type="NCBI Taxonomy" id="2211139"/>
    <lineage>
        <taxon>Bacteria</taxon>
        <taxon>Bacillati</taxon>
        <taxon>Bacillota</taxon>
        <taxon>Bacilli</taxon>
        <taxon>Bacillales</taxon>
        <taxon>Paenibacillaceae</taxon>
        <taxon>Paenibacillus</taxon>
    </lineage>
</organism>
<dbReference type="Proteomes" id="UP000247476">
    <property type="component" value="Unassembled WGS sequence"/>
</dbReference>
<keyword evidence="1" id="KW-0812">Transmembrane</keyword>
<keyword evidence="3" id="KW-1185">Reference proteome</keyword>
<evidence type="ECO:0000313" key="2">
    <source>
        <dbReference type="EMBL" id="PYI54993.1"/>
    </source>
</evidence>
<feature type="transmembrane region" description="Helical" evidence="1">
    <location>
        <begin position="27"/>
        <end position="52"/>
    </location>
</feature>
<name>A0A2V5KAU7_9BACL</name>
<evidence type="ECO:0000256" key="1">
    <source>
        <dbReference type="SAM" id="Phobius"/>
    </source>
</evidence>
<feature type="transmembrane region" description="Helical" evidence="1">
    <location>
        <begin position="64"/>
        <end position="87"/>
    </location>
</feature>
<comment type="caution">
    <text evidence="2">The sequence shown here is derived from an EMBL/GenBank/DDBJ whole genome shotgun (WGS) entry which is preliminary data.</text>
</comment>
<keyword evidence="1" id="KW-0472">Membrane</keyword>
<keyword evidence="1" id="KW-1133">Transmembrane helix</keyword>
<proteinExistence type="predicted"/>
<dbReference type="OrthoDB" id="2943819at2"/>
<evidence type="ECO:0000313" key="3">
    <source>
        <dbReference type="Proteomes" id="UP000247476"/>
    </source>
</evidence>
<sequence>METQVNPTQHYQAAPQQTAPVLTMKDWMITILLLAIPVVNIVMLFVWAFGGGTNPNKANYAKAALIWALIGIVLYILIMVVFIGGILSTME</sequence>